<evidence type="ECO:0000259" key="7">
    <source>
        <dbReference type="PROSITE" id="PS50157"/>
    </source>
</evidence>
<sequence length="360" mass="38685">MPLPHKVRSYFSDCVKQFVESLLDELSRGHQLPEQFAMEDNYALERFLLQPSPEEPFNSIVLTTPRGNHNHGDASGGFSSQNPSTADPRRPIRELHRQGAVHQADLFQTAFNPDVFPRGTHGANLAEQVETVTEIMSSRKSYVEPFYQEGGLAPLQQHTAVGSHNSGRAGGSTLGRRRRAYSGEESTSAGSQTAARRTKTKLNRPPPKAAPAGVGQSSRSLGANVGSVDGNPRSTTGGGAVSKEGFKHECEKCGERFEFPARLKSHMETITHAERKYQCNLCGSVFSRKSSLKRHREAATACKSKAHSGHDSPPPSASESGTRDATFRSTGPPSMASPGRGNVGPSVAGDQPVSSQNPNG</sequence>
<reference evidence="8 9" key="1">
    <citation type="submission" date="2018-03" db="EMBL/GenBank/DDBJ databases">
        <title>Genomes of Pezizomycetes fungi and the evolution of truffles.</title>
        <authorList>
            <person name="Murat C."/>
            <person name="Payen T."/>
            <person name="Noel B."/>
            <person name="Kuo A."/>
            <person name="Martin F.M."/>
        </authorList>
    </citation>
    <scope>NUCLEOTIDE SEQUENCE [LARGE SCALE GENOMIC DNA]</scope>
    <source>
        <strain evidence="8">091103-1</strain>
    </source>
</reference>
<dbReference type="Proteomes" id="UP000246991">
    <property type="component" value="Unassembled WGS sequence"/>
</dbReference>
<dbReference type="PROSITE" id="PS00028">
    <property type="entry name" value="ZINC_FINGER_C2H2_1"/>
    <property type="match status" value="1"/>
</dbReference>
<keyword evidence="1" id="KW-0479">Metal-binding</keyword>
<keyword evidence="2" id="KW-0677">Repeat</keyword>
<feature type="region of interest" description="Disordered" evidence="6">
    <location>
        <begin position="66"/>
        <end position="88"/>
    </location>
</feature>
<feature type="region of interest" description="Disordered" evidence="6">
    <location>
        <begin position="297"/>
        <end position="360"/>
    </location>
</feature>
<feature type="compositionally biased region" description="Polar residues" evidence="6">
    <location>
        <begin position="184"/>
        <end position="195"/>
    </location>
</feature>
<dbReference type="GO" id="GO:0000981">
    <property type="term" value="F:DNA-binding transcription factor activity, RNA polymerase II-specific"/>
    <property type="evidence" value="ECO:0007669"/>
    <property type="project" value="TreeGrafter"/>
</dbReference>
<name>A0A317T0M0_9PEZI</name>
<comment type="caution">
    <text evidence="8">The sequence shown here is derived from an EMBL/GenBank/DDBJ whole genome shotgun (WGS) entry which is preliminary data.</text>
</comment>
<proteinExistence type="predicted"/>
<evidence type="ECO:0000313" key="9">
    <source>
        <dbReference type="Proteomes" id="UP000246991"/>
    </source>
</evidence>
<dbReference type="EMBL" id="PYWC01000009">
    <property type="protein sequence ID" value="PWW79287.1"/>
    <property type="molecule type" value="Genomic_DNA"/>
</dbReference>
<feature type="domain" description="C2H2-type" evidence="7">
    <location>
        <begin position="277"/>
        <end position="312"/>
    </location>
</feature>
<keyword evidence="3 5" id="KW-0863">Zinc-finger</keyword>
<dbReference type="FunFam" id="3.30.160.60:FF:000100">
    <property type="entry name" value="Zinc finger 45-like"/>
    <property type="match status" value="1"/>
</dbReference>
<dbReference type="Pfam" id="PF00096">
    <property type="entry name" value="zf-C2H2"/>
    <property type="match status" value="2"/>
</dbReference>
<dbReference type="GO" id="GO:0008270">
    <property type="term" value="F:zinc ion binding"/>
    <property type="evidence" value="ECO:0007669"/>
    <property type="project" value="UniProtKB-KW"/>
</dbReference>
<feature type="region of interest" description="Disordered" evidence="6">
    <location>
        <begin position="161"/>
        <end position="243"/>
    </location>
</feature>
<protein>
    <recommendedName>
        <fullName evidence="7">C2H2-type domain-containing protein</fullName>
    </recommendedName>
</protein>
<accession>A0A317T0M0</accession>
<evidence type="ECO:0000256" key="2">
    <source>
        <dbReference type="ARBA" id="ARBA00022737"/>
    </source>
</evidence>
<dbReference type="SUPFAM" id="SSF57667">
    <property type="entry name" value="beta-beta-alpha zinc fingers"/>
    <property type="match status" value="1"/>
</dbReference>
<feature type="domain" description="C2H2-type" evidence="7">
    <location>
        <begin position="248"/>
        <end position="277"/>
    </location>
</feature>
<dbReference type="GO" id="GO:0043565">
    <property type="term" value="F:sequence-specific DNA binding"/>
    <property type="evidence" value="ECO:0007669"/>
    <property type="project" value="TreeGrafter"/>
</dbReference>
<dbReference type="Gene3D" id="3.30.160.60">
    <property type="entry name" value="Classic Zinc Finger"/>
    <property type="match status" value="1"/>
</dbReference>
<dbReference type="PANTHER" id="PTHR24408:SF58">
    <property type="entry name" value="TRANSCRIPTION FACTOR (TFIIIA), PUTATIVE (AFU_ORTHOLOGUE AFUA_1G05150)-RELATED"/>
    <property type="match status" value="1"/>
</dbReference>
<dbReference type="PANTHER" id="PTHR24408">
    <property type="entry name" value="ZINC FINGER PROTEIN"/>
    <property type="match status" value="1"/>
</dbReference>
<evidence type="ECO:0000256" key="1">
    <source>
        <dbReference type="ARBA" id="ARBA00022723"/>
    </source>
</evidence>
<gene>
    <name evidence="8" type="ORF">C7212DRAFT_340192</name>
</gene>
<evidence type="ECO:0000256" key="5">
    <source>
        <dbReference type="PROSITE-ProRule" id="PRU00042"/>
    </source>
</evidence>
<dbReference type="InterPro" id="IPR013087">
    <property type="entry name" value="Znf_C2H2_type"/>
</dbReference>
<dbReference type="STRING" id="42249.A0A317T0M0"/>
<evidence type="ECO:0000313" key="8">
    <source>
        <dbReference type="EMBL" id="PWW79287.1"/>
    </source>
</evidence>
<evidence type="ECO:0000256" key="4">
    <source>
        <dbReference type="ARBA" id="ARBA00022833"/>
    </source>
</evidence>
<keyword evidence="4" id="KW-0862">Zinc</keyword>
<evidence type="ECO:0000256" key="6">
    <source>
        <dbReference type="SAM" id="MobiDB-lite"/>
    </source>
</evidence>
<dbReference type="GO" id="GO:0005634">
    <property type="term" value="C:nucleus"/>
    <property type="evidence" value="ECO:0007669"/>
    <property type="project" value="TreeGrafter"/>
</dbReference>
<keyword evidence="9" id="KW-1185">Reference proteome</keyword>
<dbReference type="PROSITE" id="PS50157">
    <property type="entry name" value="ZINC_FINGER_C2H2_2"/>
    <property type="match status" value="2"/>
</dbReference>
<dbReference type="InterPro" id="IPR036236">
    <property type="entry name" value="Znf_C2H2_sf"/>
</dbReference>
<dbReference type="OrthoDB" id="5407293at2759"/>
<evidence type="ECO:0000256" key="3">
    <source>
        <dbReference type="ARBA" id="ARBA00022771"/>
    </source>
</evidence>
<dbReference type="AlphaFoldDB" id="A0A317T0M0"/>
<organism evidence="8 9">
    <name type="scientific">Tuber magnatum</name>
    <name type="common">white Piedmont truffle</name>
    <dbReference type="NCBI Taxonomy" id="42249"/>
    <lineage>
        <taxon>Eukaryota</taxon>
        <taxon>Fungi</taxon>
        <taxon>Dikarya</taxon>
        <taxon>Ascomycota</taxon>
        <taxon>Pezizomycotina</taxon>
        <taxon>Pezizomycetes</taxon>
        <taxon>Pezizales</taxon>
        <taxon>Tuberaceae</taxon>
        <taxon>Tuber</taxon>
    </lineage>
</organism>
<dbReference type="SMART" id="SM00355">
    <property type="entry name" value="ZnF_C2H2"/>
    <property type="match status" value="2"/>
</dbReference>